<dbReference type="InterPro" id="IPR012908">
    <property type="entry name" value="PGAP1-ab_dom-like"/>
</dbReference>
<dbReference type="GO" id="GO:0016788">
    <property type="term" value="F:hydrolase activity, acting on ester bonds"/>
    <property type="evidence" value="ECO:0007669"/>
    <property type="project" value="InterPro"/>
</dbReference>
<dbReference type="GO" id="GO:0015031">
    <property type="term" value="P:protein transport"/>
    <property type="evidence" value="ECO:0007669"/>
    <property type="project" value="UniProtKB-KW"/>
</dbReference>
<evidence type="ECO:0000256" key="2">
    <source>
        <dbReference type="SAM" id="MobiDB-lite"/>
    </source>
</evidence>
<comment type="function">
    <text evidence="1">Involved in inositol deacylation of GPI-anchored proteins which plays important roles in the quality control and ER-associated degradation of GPI-anchored proteins.</text>
</comment>
<keyword evidence="1" id="KW-0378">Hydrolase</keyword>
<feature type="region of interest" description="Disordered" evidence="2">
    <location>
        <begin position="117"/>
        <end position="159"/>
    </location>
</feature>
<dbReference type="GO" id="GO:0005789">
    <property type="term" value="C:endoplasmic reticulum membrane"/>
    <property type="evidence" value="ECO:0007669"/>
    <property type="project" value="UniProtKB-SubCell"/>
</dbReference>
<protein>
    <recommendedName>
        <fullName evidence="1">GPI inositol-deacylase</fullName>
        <ecNumber evidence="1">3.1.-.-</ecNumber>
    </recommendedName>
</protein>
<name>A0A914XWY2_9BILA</name>
<keyword evidence="1" id="KW-0813">Transport</keyword>
<dbReference type="WBParaSite" id="PSU_v2.g1172.t1">
    <property type="protein sequence ID" value="PSU_v2.g1172.t1"/>
    <property type="gene ID" value="PSU_v2.g1172"/>
</dbReference>
<dbReference type="AlphaFoldDB" id="A0A914XWY2"/>
<dbReference type="InterPro" id="IPR029058">
    <property type="entry name" value="AB_hydrolase_fold"/>
</dbReference>
<evidence type="ECO:0000259" key="3">
    <source>
        <dbReference type="Pfam" id="PF07819"/>
    </source>
</evidence>
<comment type="similarity">
    <text evidence="1">Belongs to the GPI inositol-deacylase family.</text>
</comment>
<reference evidence="5" key="1">
    <citation type="submission" date="2022-11" db="UniProtKB">
        <authorList>
            <consortium name="WormBaseParasite"/>
        </authorList>
    </citation>
    <scope>IDENTIFICATION</scope>
</reference>
<keyword evidence="4" id="KW-1185">Reference proteome</keyword>
<comment type="subcellular location">
    <subcellularLocation>
        <location evidence="1">Endoplasmic reticulum membrane</location>
    </subcellularLocation>
</comment>
<accession>A0A914XWY2</accession>
<evidence type="ECO:0000313" key="5">
    <source>
        <dbReference type="WBParaSite" id="PSU_v2.g1172.t1"/>
    </source>
</evidence>
<organism evidence="4 5">
    <name type="scientific">Panagrolaimus superbus</name>
    <dbReference type="NCBI Taxonomy" id="310955"/>
    <lineage>
        <taxon>Eukaryota</taxon>
        <taxon>Metazoa</taxon>
        <taxon>Ecdysozoa</taxon>
        <taxon>Nematoda</taxon>
        <taxon>Chromadorea</taxon>
        <taxon>Rhabditida</taxon>
        <taxon>Tylenchina</taxon>
        <taxon>Panagrolaimomorpha</taxon>
        <taxon>Panagrolaimoidea</taxon>
        <taxon>Panagrolaimidae</taxon>
        <taxon>Panagrolaimus</taxon>
    </lineage>
</organism>
<dbReference type="EC" id="3.1.-.-" evidence="1"/>
<proteinExistence type="inferred from homology"/>
<feature type="domain" description="GPI inositol-deacylase PGAP1-like alpha/beta" evidence="3">
    <location>
        <begin position="24"/>
        <end position="72"/>
    </location>
</feature>
<feature type="region of interest" description="Disordered" evidence="2">
    <location>
        <begin position="173"/>
        <end position="200"/>
    </location>
</feature>
<sequence length="200" mass="21754">MPIAMSHDAMRHTLAEVFKHFDPSGKAQASHDMVLVGHSMGGVIARLMVSSSGDHLVDTLLATAQMTPAQRELLRTKGAPVLTFLPEPEVSRVVFIATPHRGTDVAGTRLGRWIGRLHPEPGQGRSVRPRRRRPADVTEGALPLDHRPRQGRWPAGKDRRRAGALLELAPAARGFGESDRVRAQRAGSYASHRRAAADPA</sequence>
<evidence type="ECO:0000256" key="1">
    <source>
        <dbReference type="RuleBase" id="RU365011"/>
    </source>
</evidence>
<dbReference type="Gene3D" id="3.40.50.1820">
    <property type="entry name" value="alpha/beta hydrolase"/>
    <property type="match status" value="1"/>
</dbReference>
<keyword evidence="1" id="KW-0472">Membrane</keyword>
<keyword evidence="1" id="KW-0256">Endoplasmic reticulum</keyword>
<dbReference type="Pfam" id="PF07819">
    <property type="entry name" value="PGAP1"/>
    <property type="match status" value="1"/>
</dbReference>
<evidence type="ECO:0000313" key="4">
    <source>
        <dbReference type="Proteomes" id="UP000887577"/>
    </source>
</evidence>
<dbReference type="Proteomes" id="UP000887577">
    <property type="component" value="Unplaced"/>
</dbReference>
<keyword evidence="1" id="KW-0653">Protein transport</keyword>
<dbReference type="SUPFAM" id="SSF53474">
    <property type="entry name" value="alpha/beta-Hydrolases"/>
    <property type="match status" value="1"/>
</dbReference>